<comment type="caution">
    <text evidence="2">The sequence shown here is derived from an EMBL/GenBank/DDBJ whole genome shotgun (WGS) entry which is preliminary data.</text>
</comment>
<sequence length="77" mass="8827">MIELSRAVNTRNWPAACRARSAAWDEVNQLPAELTGAERPQLWEYKHLITAGIDWDRREAERRVPDEQANEGPTQPS</sequence>
<feature type="region of interest" description="Disordered" evidence="1">
    <location>
        <begin position="56"/>
        <end position="77"/>
    </location>
</feature>
<evidence type="ECO:0008006" key="4">
    <source>
        <dbReference type="Google" id="ProtNLM"/>
    </source>
</evidence>
<evidence type="ECO:0000313" key="2">
    <source>
        <dbReference type="EMBL" id="MFC1405786.1"/>
    </source>
</evidence>
<keyword evidence="3" id="KW-1185">Reference proteome</keyword>
<feature type="compositionally biased region" description="Basic and acidic residues" evidence="1">
    <location>
        <begin position="56"/>
        <end position="66"/>
    </location>
</feature>
<gene>
    <name evidence="2" type="ORF">ACEZDJ_31300</name>
</gene>
<organism evidence="2 3">
    <name type="scientific">Streptacidiphilus cavernicola</name>
    <dbReference type="NCBI Taxonomy" id="3342716"/>
    <lineage>
        <taxon>Bacteria</taxon>
        <taxon>Bacillati</taxon>
        <taxon>Actinomycetota</taxon>
        <taxon>Actinomycetes</taxon>
        <taxon>Kitasatosporales</taxon>
        <taxon>Streptomycetaceae</taxon>
        <taxon>Streptacidiphilus</taxon>
    </lineage>
</organism>
<evidence type="ECO:0000313" key="3">
    <source>
        <dbReference type="Proteomes" id="UP001592528"/>
    </source>
</evidence>
<evidence type="ECO:0000256" key="1">
    <source>
        <dbReference type="SAM" id="MobiDB-lite"/>
    </source>
</evidence>
<dbReference type="RefSeq" id="WP_198037638.1">
    <property type="nucleotide sequence ID" value="NZ_JBHEZZ010000023.1"/>
</dbReference>
<reference evidence="2 3" key="1">
    <citation type="submission" date="2024-09" db="EMBL/GenBank/DDBJ databases">
        <authorList>
            <person name="Lee S.D."/>
        </authorList>
    </citation>
    <scope>NUCLEOTIDE SEQUENCE [LARGE SCALE GENOMIC DNA]</scope>
    <source>
        <strain evidence="2 3">N1-5</strain>
    </source>
</reference>
<name>A0ABV6UWP8_9ACTN</name>
<proteinExistence type="predicted"/>
<dbReference type="EMBL" id="JBHEZZ010000023">
    <property type="protein sequence ID" value="MFC1405786.1"/>
    <property type="molecule type" value="Genomic_DNA"/>
</dbReference>
<dbReference type="Proteomes" id="UP001592528">
    <property type="component" value="Unassembled WGS sequence"/>
</dbReference>
<accession>A0ABV6UWP8</accession>
<protein>
    <recommendedName>
        <fullName evidence="4">Transposase</fullName>
    </recommendedName>
</protein>